<dbReference type="AlphaFoldDB" id="A0A1B2EEI2"/>
<sequence length="61" mass="6820">MEVLCSLRIEIQTIRKSCRPASAREDGIPLRAMETREAAMGSSPDDAALDWMGILHPHAWQ</sequence>
<accession>A0A1B2EEI2</accession>
<gene>
    <name evidence="1" type="ORF">BB934_09250</name>
</gene>
<reference evidence="1" key="1">
    <citation type="submission" date="2016-07" db="EMBL/GenBank/DDBJ databases">
        <title>Microvirga ossetica sp. nov. a new species of rhizobia isolated from root nodules of the legume species Vicia alpestris Steven originated from North Ossetia region in the Caucasus.</title>
        <authorList>
            <person name="Safronova V.I."/>
            <person name="Kuznetsova I.G."/>
            <person name="Sazanova A.L."/>
            <person name="Belimov A."/>
            <person name="Andronov E."/>
            <person name="Osledkin Y.S."/>
            <person name="Onishchuk O.P."/>
            <person name="Kurchak O.N."/>
            <person name="Shaposhnikov A.I."/>
            <person name="Willems A."/>
            <person name="Tikhonovich I.A."/>
        </authorList>
    </citation>
    <scope>NUCLEOTIDE SEQUENCE [LARGE SCALE GENOMIC DNA]</scope>
    <source>
        <strain evidence="1">V5/3M</strain>
    </source>
</reference>
<protein>
    <submittedName>
        <fullName evidence="1">Uncharacterized protein</fullName>
    </submittedName>
</protein>
<name>A0A1B2EEI2_9HYPH</name>
<evidence type="ECO:0000313" key="1">
    <source>
        <dbReference type="EMBL" id="ANY78395.1"/>
    </source>
</evidence>
<dbReference type="KEGG" id="moc:BB934_09250"/>
<organism evidence="1">
    <name type="scientific">Microvirga ossetica</name>
    <dbReference type="NCBI Taxonomy" id="1882682"/>
    <lineage>
        <taxon>Bacteria</taxon>
        <taxon>Pseudomonadati</taxon>
        <taxon>Pseudomonadota</taxon>
        <taxon>Alphaproteobacteria</taxon>
        <taxon>Hyphomicrobiales</taxon>
        <taxon>Methylobacteriaceae</taxon>
        <taxon>Microvirga</taxon>
    </lineage>
</organism>
<proteinExistence type="predicted"/>
<dbReference type="EMBL" id="CP016616">
    <property type="protein sequence ID" value="ANY78395.1"/>
    <property type="molecule type" value="Genomic_DNA"/>
</dbReference>